<reference evidence="12" key="1">
    <citation type="journal article" date="2018" name="Nat. Microbiol.">
        <title>Leveraging single-cell genomics to expand the fungal tree of life.</title>
        <authorList>
            <person name="Ahrendt S.R."/>
            <person name="Quandt C.A."/>
            <person name="Ciobanu D."/>
            <person name="Clum A."/>
            <person name="Salamov A."/>
            <person name="Andreopoulos B."/>
            <person name="Cheng J.F."/>
            <person name="Woyke T."/>
            <person name="Pelin A."/>
            <person name="Henrissat B."/>
            <person name="Reynolds N.K."/>
            <person name="Benny G.L."/>
            <person name="Smith M.E."/>
            <person name="James T.Y."/>
            <person name="Grigoriev I.V."/>
        </authorList>
    </citation>
    <scope>NUCLEOTIDE SEQUENCE [LARGE SCALE GENOMIC DNA]</scope>
    <source>
        <strain evidence="12">CSF55</strain>
    </source>
</reference>
<keyword evidence="3" id="KW-0479">Metal-binding</keyword>
<comment type="similarity">
    <text evidence="2">Belongs to the NFX1 family.</text>
</comment>
<keyword evidence="4" id="KW-0677">Repeat</keyword>
<sequence length="271" mass="30266">MGPLSFCGCGKQAFQKLCVDTTTFESCGQVCEKVFNCGIHKCARVCHSGECEPCDIKVQVECYCGKENCLKNCQKFKEKYEESRVGSYSCHQKCERPLGCGVHKCQLICHCGDCQSECSFSPKFVKTCPCGKKTVESILGHSRTACTDPIPVCESLCNKTLECGHKCQSNCHLGECSPCAVTVTRKCRCGRSEKTTLCSDSIEEYLCDFPCKQFKICGRHHCKLNCCPLSFKSKKGRKVIQENDEALEIFYHSCELTCNKLLTCGNHYCKE</sequence>
<feature type="domain" description="NF-X1-type" evidence="10">
    <location>
        <begin position="100"/>
        <end position="120"/>
    </location>
</feature>
<feature type="domain" description="NF-X1-type" evidence="10">
    <location>
        <begin position="37"/>
        <end position="56"/>
    </location>
</feature>
<dbReference type="AlphaFoldDB" id="A0A4P9YLB3"/>
<evidence type="ECO:0000313" key="12">
    <source>
        <dbReference type="Proteomes" id="UP000281549"/>
    </source>
</evidence>
<gene>
    <name evidence="11" type="ORF">ROZALSC1DRAFT_28736</name>
</gene>
<evidence type="ECO:0000256" key="2">
    <source>
        <dbReference type="ARBA" id="ARBA00007269"/>
    </source>
</evidence>
<keyword evidence="5" id="KW-0863">Zinc-finger</keyword>
<feature type="non-terminal residue" evidence="11">
    <location>
        <position position="271"/>
    </location>
</feature>
<evidence type="ECO:0000256" key="4">
    <source>
        <dbReference type="ARBA" id="ARBA00022737"/>
    </source>
</evidence>
<evidence type="ECO:0000256" key="7">
    <source>
        <dbReference type="ARBA" id="ARBA00023015"/>
    </source>
</evidence>
<dbReference type="Proteomes" id="UP000281549">
    <property type="component" value="Unassembled WGS sequence"/>
</dbReference>
<evidence type="ECO:0000256" key="1">
    <source>
        <dbReference type="ARBA" id="ARBA00004123"/>
    </source>
</evidence>
<dbReference type="InterPro" id="IPR034078">
    <property type="entry name" value="NFX1_fam"/>
</dbReference>
<dbReference type="GO" id="GO:0000122">
    <property type="term" value="P:negative regulation of transcription by RNA polymerase II"/>
    <property type="evidence" value="ECO:0007669"/>
    <property type="project" value="TreeGrafter"/>
</dbReference>
<dbReference type="PANTHER" id="PTHR12360">
    <property type="entry name" value="NUCLEAR TRANSCRIPTION FACTOR, X-BOX BINDING 1 NFX1"/>
    <property type="match status" value="1"/>
</dbReference>
<accession>A0A4P9YLB3</accession>
<name>A0A4P9YLB3_ROZAC</name>
<keyword evidence="7" id="KW-0805">Transcription regulation</keyword>
<organism evidence="11 12">
    <name type="scientific">Rozella allomycis (strain CSF55)</name>
    <dbReference type="NCBI Taxonomy" id="988480"/>
    <lineage>
        <taxon>Eukaryota</taxon>
        <taxon>Fungi</taxon>
        <taxon>Fungi incertae sedis</taxon>
        <taxon>Cryptomycota</taxon>
        <taxon>Cryptomycota incertae sedis</taxon>
        <taxon>Rozella</taxon>
    </lineage>
</organism>
<proteinExistence type="inferred from homology"/>
<evidence type="ECO:0000256" key="6">
    <source>
        <dbReference type="ARBA" id="ARBA00022833"/>
    </source>
</evidence>
<evidence type="ECO:0000256" key="9">
    <source>
        <dbReference type="ARBA" id="ARBA00023242"/>
    </source>
</evidence>
<dbReference type="CDD" id="cd06008">
    <property type="entry name" value="NF-X1-zinc-finger"/>
    <property type="match status" value="2"/>
</dbReference>
<dbReference type="GO" id="GO:0005634">
    <property type="term" value="C:nucleus"/>
    <property type="evidence" value="ECO:0007669"/>
    <property type="project" value="UniProtKB-SubCell"/>
</dbReference>
<dbReference type="GO" id="GO:0000977">
    <property type="term" value="F:RNA polymerase II transcription regulatory region sequence-specific DNA binding"/>
    <property type="evidence" value="ECO:0007669"/>
    <property type="project" value="TreeGrafter"/>
</dbReference>
<dbReference type="PANTHER" id="PTHR12360:SF12">
    <property type="entry name" value="TRANSCRIPTIONAL REPRESSOR NF-X1"/>
    <property type="match status" value="1"/>
</dbReference>
<keyword evidence="8" id="KW-0804">Transcription</keyword>
<evidence type="ECO:0000313" key="11">
    <source>
        <dbReference type="EMBL" id="RKP19691.1"/>
    </source>
</evidence>
<dbReference type="GO" id="GO:0008270">
    <property type="term" value="F:zinc ion binding"/>
    <property type="evidence" value="ECO:0007669"/>
    <property type="project" value="UniProtKB-KW"/>
</dbReference>
<dbReference type="SMART" id="SM00438">
    <property type="entry name" value="ZnF_NFX"/>
    <property type="match status" value="3"/>
</dbReference>
<dbReference type="Pfam" id="PF01422">
    <property type="entry name" value="zf-NF-X1"/>
    <property type="match status" value="4"/>
</dbReference>
<protein>
    <recommendedName>
        <fullName evidence="10">NF-X1-type domain-containing protein</fullName>
    </recommendedName>
</protein>
<feature type="domain" description="NF-X1-type" evidence="10">
    <location>
        <begin position="163"/>
        <end position="181"/>
    </location>
</feature>
<dbReference type="EMBL" id="ML005180">
    <property type="protein sequence ID" value="RKP19691.1"/>
    <property type="molecule type" value="Genomic_DNA"/>
</dbReference>
<keyword evidence="6" id="KW-0862">Zinc</keyword>
<evidence type="ECO:0000256" key="8">
    <source>
        <dbReference type="ARBA" id="ARBA00023163"/>
    </source>
</evidence>
<evidence type="ECO:0000256" key="5">
    <source>
        <dbReference type="ARBA" id="ARBA00022771"/>
    </source>
</evidence>
<evidence type="ECO:0000256" key="3">
    <source>
        <dbReference type="ARBA" id="ARBA00022723"/>
    </source>
</evidence>
<evidence type="ECO:0000259" key="10">
    <source>
        <dbReference type="SMART" id="SM00438"/>
    </source>
</evidence>
<dbReference type="InterPro" id="IPR000967">
    <property type="entry name" value="Znf_NFX1"/>
</dbReference>
<keyword evidence="9" id="KW-0539">Nucleus</keyword>
<dbReference type="GO" id="GO:0000981">
    <property type="term" value="F:DNA-binding transcription factor activity, RNA polymerase II-specific"/>
    <property type="evidence" value="ECO:0007669"/>
    <property type="project" value="TreeGrafter"/>
</dbReference>
<comment type="subcellular location">
    <subcellularLocation>
        <location evidence="1">Nucleus</location>
    </subcellularLocation>
</comment>